<keyword evidence="11" id="KW-0770">Synapse</keyword>
<evidence type="ECO:0000256" key="14">
    <source>
        <dbReference type="ARBA" id="ARBA00023180"/>
    </source>
</evidence>
<evidence type="ECO:0000256" key="19">
    <source>
        <dbReference type="ARBA" id="ARBA00056898"/>
    </source>
</evidence>
<dbReference type="SUPFAM" id="SSF49313">
    <property type="entry name" value="Cadherin-like"/>
    <property type="match status" value="6"/>
</dbReference>
<keyword evidence="10 24" id="KW-1133">Transmembrane helix</keyword>
<dbReference type="GO" id="GO:0007156">
    <property type="term" value="P:homophilic cell adhesion via plasma membrane adhesion molecules"/>
    <property type="evidence" value="ECO:0007669"/>
    <property type="project" value="InterPro"/>
</dbReference>
<evidence type="ECO:0000256" key="7">
    <source>
        <dbReference type="ARBA" id="ARBA00022737"/>
    </source>
</evidence>
<evidence type="ECO:0000256" key="20">
    <source>
        <dbReference type="ARBA" id="ARBA00064553"/>
    </source>
</evidence>
<dbReference type="FunFam" id="2.60.40.60:FF:000001">
    <property type="entry name" value="Protocadherin alpha 2"/>
    <property type="match status" value="1"/>
</dbReference>
<dbReference type="InterPro" id="IPR007084">
    <property type="entry name" value="BRICHOS_dom"/>
</dbReference>
<reference evidence="27 28" key="1">
    <citation type="submission" date="2019-08" db="EMBL/GenBank/DDBJ databases">
        <title>A chromosome-level genome assembly, high-density linkage maps, and genome scans reveal the genomic architecture of hybrid incompatibilities underlying speciation via character displacement in darters (Percidae: Etheostominae).</title>
        <authorList>
            <person name="Moran R.L."/>
            <person name="Catchen J.M."/>
            <person name="Fuller R.C."/>
        </authorList>
    </citation>
    <scope>NUCLEOTIDE SEQUENCE [LARGE SCALE GENOMIC DNA]</scope>
    <source>
        <strain evidence="27">EspeVRDwgs_2016</strain>
        <tissue evidence="27">Muscle</tissue>
    </source>
</reference>
<evidence type="ECO:0000256" key="12">
    <source>
        <dbReference type="ARBA" id="ARBA00023136"/>
    </source>
</evidence>
<name>A0A5J5D0A4_9PERO</name>
<dbReference type="SMART" id="SM01039">
    <property type="entry name" value="BRICHOS"/>
    <property type="match status" value="1"/>
</dbReference>
<dbReference type="GO" id="GO:0042734">
    <property type="term" value="C:presynaptic membrane"/>
    <property type="evidence" value="ECO:0007669"/>
    <property type="project" value="UniProtKB-SubCell"/>
</dbReference>
<dbReference type="PROSITE" id="PS50268">
    <property type="entry name" value="CADHERIN_2"/>
    <property type="match status" value="6"/>
</dbReference>
<dbReference type="Proteomes" id="UP000327493">
    <property type="component" value="Chromosome 11"/>
</dbReference>
<keyword evidence="16" id="KW-0966">Cell projection</keyword>
<keyword evidence="9" id="KW-0130">Cell adhesion</keyword>
<feature type="domain" description="BRICHOS" evidence="26">
    <location>
        <begin position="1085"/>
        <end position="1182"/>
    </location>
</feature>
<evidence type="ECO:0000256" key="1">
    <source>
        <dbReference type="ARBA" id="ARBA00004251"/>
    </source>
</evidence>
<feature type="transmembrane region" description="Helical" evidence="24">
    <location>
        <begin position="714"/>
        <end position="738"/>
    </location>
</feature>
<dbReference type="FunFam" id="2.60.40.60:FF:000007">
    <property type="entry name" value="Protocadherin alpha 2"/>
    <property type="match status" value="1"/>
</dbReference>
<evidence type="ECO:0000259" key="25">
    <source>
        <dbReference type="PROSITE" id="PS50268"/>
    </source>
</evidence>
<evidence type="ECO:0000256" key="4">
    <source>
        <dbReference type="ARBA" id="ARBA00022553"/>
    </source>
</evidence>
<dbReference type="Gene3D" id="2.60.40.60">
    <property type="entry name" value="Cadherins"/>
    <property type="match status" value="6"/>
</dbReference>
<comment type="subunit">
    <text evidence="20">The N-terminal extracellular domain forms homophilic interactions; these interactions activate p38 MAPK via TAOK2 and trigger endocytosis. Interacts with CDH2; this interaction may lead to CDH2 cointernalization. Interacts with CDH11. Interacts with TAOK2.</text>
</comment>
<keyword evidence="14" id="KW-0325">Glycoprotein</keyword>
<evidence type="ECO:0000256" key="18">
    <source>
        <dbReference type="ARBA" id="ARBA00034111"/>
    </source>
</evidence>
<feature type="domain" description="Cadherin" evidence="25">
    <location>
        <begin position="43"/>
        <end position="151"/>
    </location>
</feature>
<keyword evidence="7" id="KW-0677">Repeat</keyword>
<dbReference type="Pfam" id="PF04089">
    <property type="entry name" value="BRICHOS"/>
    <property type="match status" value="1"/>
</dbReference>
<comment type="function">
    <text evidence="19">Calcium-dependent cell-adhesion protein. May play a role in activity-induced synaptic reorganization underlying long term memory. Could be involved in CDH2 internalization through TAOK2/p38 MAPK pathway. In hippocampal neurons, may play a role in the down-regulation of dendritic spines, maybe through its action on CDH2 endocytosis.</text>
</comment>
<feature type="domain" description="Cadherin" evidence="25">
    <location>
        <begin position="375"/>
        <end position="479"/>
    </location>
</feature>
<evidence type="ECO:0000256" key="9">
    <source>
        <dbReference type="ARBA" id="ARBA00022889"/>
    </source>
</evidence>
<proteinExistence type="predicted"/>
<dbReference type="InterPro" id="IPR002126">
    <property type="entry name" value="Cadherin-like_dom"/>
</dbReference>
<evidence type="ECO:0000313" key="27">
    <source>
        <dbReference type="EMBL" id="KAA8588092.1"/>
    </source>
</evidence>
<dbReference type="FunFam" id="2.60.40.60:FF:000002">
    <property type="entry name" value="Protocadherin alpha 2"/>
    <property type="match status" value="1"/>
</dbReference>
<evidence type="ECO:0000256" key="24">
    <source>
        <dbReference type="SAM" id="Phobius"/>
    </source>
</evidence>
<feature type="region of interest" description="Disordered" evidence="23">
    <location>
        <begin position="849"/>
        <end position="887"/>
    </location>
</feature>
<evidence type="ECO:0000313" key="28">
    <source>
        <dbReference type="Proteomes" id="UP000327493"/>
    </source>
</evidence>
<evidence type="ECO:0000256" key="6">
    <source>
        <dbReference type="ARBA" id="ARBA00022729"/>
    </source>
</evidence>
<dbReference type="PROSITE" id="PS50869">
    <property type="entry name" value="BRICHOS"/>
    <property type="match status" value="1"/>
</dbReference>
<evidence type="ECO:0000256" key="21">
    <source>
        <dbReference type="ARBA" id="ARBA00067805"/>
    </source>
</evidence>
<comment type="subcellular location">
    <subcellularLocation>
        <location evidence="1">Cell membrane</location>
        <topology evidence="1">Single-pass type I membrane protein</topology>
    </subcellularLocation>
    <subcellularLocation>
        <location evidence="2">Cell projection</location>
        <location evidence="2">Dendrite</location>
    </subcellularLocation>
    <subcellularLocation>
        <location evidence="17">Postsynaptic cell membrane</location>
    </subcellularLocation>
    <subcellularLocation>
        <location evidence="18">Presynaptic cell membrane</location>
    </subcellularLocation>
</comment>
<evidence type="ECO:0000256" key="17">
    <source>
        <dbReference type="ARBA" id="ARBA00034100"/>
    </source>
</evidence>
<feature type="domain" description="Cadherin" evidence="25">
    <location>
        <begin position="152"/>
        <end position="260"/>
    </location>
</feature>
<dbReference type="PROSITE" id="PS00232">
    <property type="entry name" value="CADHERIN_1"/>
    <property type="match status" value="3"/>
</dbReference>
<dbReference type="InterPro" id="IPR020894">
    <property type="entry name" value="Cadherin_CS"/>
</dbReference>
<dbReference type="FunFam" id="2.60.40.60:FF:000120">
    <property type="entry name" value="Protocadherin 8"/>
    <property type="match status" value="1"/>
</dbReference>
<keyword evidence="28" id="KW-1185">Reference proteome</keyword>
<feature type="domain" description="Cadherin" evidence="25">
    <location>
        <begin position="595"/>
        <end position="699"/>
    </location>
</feature>
<keyword evidence="12 24" id="KW-0472">Membrane</keyword>
<feature type="compositionally biased region" description="Basic and acidic residues" evidence="23">
    <location>
        <begin position="852"/>
        <end position="866"/>
    </location>
</feature>
<evidence type="ECO:0000256" key="11">
    <source>
        <dbReference type="ARBA" id="ARBA00023018"/>
    </source>
</evidence>
<dbReference type="Gene3D" id="3.30.390.150">
    <property type="match status" value="1"/>
</dbReference>
<keyword evidence="13" id="KW-1015">Disulfide bond</keyword>
<feature type="domain" description="Cadherin" evidence="25">
    <location>
        <begin position="261"/>
        <end position="368"/>
    </location>
</feature>
<feature type="domain" description="Cadherin" evidence="25">
    <location>
        <begin position="480"/>
        <end position="595"/>
    </location>
</feature>
<organism evidence="27 28">
    <name type="scientific">Etheostoma spectabile</name>
    <name type="common">orangethroat darter</name>
    <dbReference type="NCBI Taxonomy" id="54343"/>
    <lineage>
        <taxon>Eukaryota</taxon>
        <taxon>Metazoa</taxon>
        <taxon>Chordata</taxon>
        <taxon>Craniata</taxon>
        <taxon>Vertebrata</taxon>
        <taxon>Euteleostomi</taxon>
        <taxon>Actinopterygii</taxon>
        <taxon>Neopterygii</taxon>
        <taxon>Teleostei</taxon>
        <taxon>Neoteleostei</taxon>
        <taxon>Acanthomorphata</taxon>
        <taxon>Eupercaria</taxon>
        <taxon>Perciformes</taxon>
        <taxon>Percoidei</taxon>
        <taxon>Percidae</taxon>
        <taxon>Etheostomatinae</taxon>
        <taxon>Etheostoma</taxon>
    </lineage>
</organism>
<dbReference type="PANTHER" id="PTHR24028">
    <property type="entry name" value="CADHERIN-87A"/>
    <property type="match status" value="1"/>
</dbReference>
<protein>
    <recommendedName>
        <fullName evidence="21">Protocadherin-8</fullName>
    </recommendedName>
</protein>
<evidence type="ECO:0000256" key="10">
    <source>
        <dbReference type="ARBA" id="ARBA00022989"/>
    </source>
</evidence>
<evidence type="ECO:0000256" key="23">
    <source>
        <dbReference type="SAM" id="MobiDB-lite"/>
    </source>
</evidence>
<dbReference type="PANTHER" id="PTHR24028:SF46">
    <property type="entry name" value="PROTOCADHERIN-8"/>
    <property type="match status" value="1"/>
</dbReference>
<dbReference type="PRINTS" id="PR00205">
    <property type="entry name" value="CADHERIN"/>
</dbReference>
<keyword evidence="8 22" id="KW-0106">Calcium</keyword>
<evidence type="ECO:0000256" key="13">
    <source>
        <dbReference type="ARBA" id="ARBA00023157"/>
    </source>
</evidence>
<keyword evidence="6" id="KW-0732">Signal</keyword>
<keyword evidence="5 24" id="KW-0812">Transmembrane</keyword>
<dbReference type="SMART" id="SM00112">
    <property type="entry name" value="CA"/>
    <property type="match status" value="6"/>
</dbReference>
<evidence type="ECO:0000256" key="5">
    <source>
        <dbReference type="ARBA" id="ARBA00022692"/>
    </source>
</evidence>
<dbReference type="InterPro" id="IPR013164">
    <property type="entry name" value="Cadherin_N"/>
</dbReference>
<keyword evidence="4" id="KW-0597">Phosphoprotein</keyword>
<dbReference type="CDD" id="cd11304">
    <property type="entry name" value="Cadherin_repeat"/>
    <property type="match status" value="6"/>
</dbReference>
<sequence length="1364" mass="149538">MRLLTEGKLTIKMMRSKCLTFWHRWIFISTIYQFLFASPAQSEGNTIRYQTHEEDAPGTVIGNLAKGMSLSLSHSSKTNFRMMKQFNDSFIRVRESDGELTVGERIDRERICRHTLQCLITFDVVNFSKDRYRLIHVEVEIKDINDNSPEFPNKEYVVEISENAALGSRIPLDPAADADVGSNYIQSYQISVNSHFTIDVLLRADGVKYAELVLMKELDRETQSSFTVELVATDGGNPYRSGSTKITIKVTDFNDNSPVFDQNSFSVSLPEDAPVGAVILELNAVDADEGLNGEVVYGFGKQVSHEIRGLFQVDNKSGRLTLRSPVDFEDKSTYELDVQATDLGPNPSPSVCKVIIYVTDVNDNAPEISITPMTSITTGVAYISEAADKDSLVALISTLDRDSSVNGQVHCTLYGHDHFKLRQAYEDSYMIVTAAVLDRERISEYNLTVMAEDFGSPPLRKILQYTIRLSDENDNAPHFTKAVYEVSVVENNAPGAYITTVEASDADLGNNGKITYRLVDSVIMGSPVNTFVSLNSVSGSIYALRSFNYEVMKLLDIHIQASDGGSPQLQSTAVIRLKIVDQNDNQPSIIKPPLYKGSAEVFLPKDAPSGYVVTQIKATDADEGLNAQLSYKITEGGHLGFSVNKDTGKVHVSRQLMYDLTDNVKVTVSVSDNGSPALTSTAIIHFSFIEGTLPSMPSLAQNGSEELFEWDMSIAIIIVLAGSCSLLLLAIILITTICSSRKKETKEGGYDEKEDIPNVEKVESGHVDSLIANHKGKVFDVHPFPENPPLASSNTTETGCEDGRQTAGIFESNNRVVEGKLKGYSTLPGYGKETVRPITIWKGNSFTTISARDPHISGKDSGKGDSDFNDSDSDISGDVHKKESPPTNSLWACTSECKVLGHSDRCWSPSATRPNTIMACGPHLSTFNKTASLPRNTGRENYYPAHIPKTNGLQSVYEKVQHQEFDYILRSNSVSRGIIEGITTETMEKVHNTTHGSGCFEHCTPAEQNSTPTSAAVSRLLRFGAVALIVGTVLMLCASMAALYLWKVSDKNVYNVRYSMNINGEVRQGSVEIDSDNNVERFKMGSGAEEAVEIHDFQIGITGIRFFGGDKCYIKSQIKANLPHMGAQNKESLMFDLTDEAIPVSFDEKLPIWVSAEQPLKDTSFLSNKIRGLCRELPIYWLQPVYPKDGEEKGIHRPNGSLNKKVEALWEGKPVSPKDTPPSGGKKGGGGTVCCGVSIQPKTPFSQWGCREEVPPLTPVDPRGSLSDATQLHPVRKFVSLCGFYGQGPTTTEFRVVCRLFPAAGGGPILGRPIRCSSLPPPPPPIPPPDLILSSSFSFFPTLSIKRPGEVVSESSISEKGSEC</sequence>
<evidence type="ECO:0000259" key="26">
    <source>
        <dbReference type="PROSITE" id="PS50869"/>
    </source>
</evidence>
<gene>
    <name evidence="27" type="ORF">FQN60_001286</name>
</gene>
<dbReference type="FunFam" id="2.60.40.60:FF:000117">
    <property type="entry name" value="protocadherin-8 isoform X1"/>
    <property type="match status" value="1"/>
</dbReference>
<evidence type="ECO:0000256" key="3">
    <source>
        <dbReference type="ARBA" id="ARBA00022475"/>
    </source>
</evidence>
<dbReference type="GO" id="GO:0005509">
    <property type="term" value="F:calcium ion binding"/>
    <property type="evidence" value="ECO:0007669"/>
    <property type="project" value="UniProtKB-UniRule"/>
</dbReference>
<feature type="transmembrane region" description="Helical" evidence="24">
    <location>
        <begin position="1023"/>
        <end position="1046"/>
    </location>
</feature>
<evidence type="ECO:0000256" key="16">
    <source>
        <dbReference type="ARBA" id="ARBA00023273"/>
    </source>
</evidence>
<evidence type="ECO:0000256" key="8">
    <source>
        <dbReference type="ARBA" id="ARBA00022837"/>
    </source>
</evidence>
<dbReference type="Pfam" id="PF00028">
    <property type="entry name" value="Cadherin"/>
    <property type="match status" value="5"/>
</dbReference>
<dbReference type="GO" id="GO:0009653">
    <property type="term" value="P:anatomical structure morphogenesis"/>
    <property type="evidence" value="ECO:0007669"/>
    <property type="project" value="UniProtKB-ARBA"/>
</dbReference>
<dbReference type="Pfam" id="PF08266">
    <property type="entry name" value="Cadherin_2"/>
    <property type="match status" value="1"/>
</dbReference>
<evidence type="ECO:0000256" key="22">
    <source>
        <dbReference type="PROSITE-ProRule" id="PRU00043"/>
    </source>
</evidence>
<dbReference type="GO" id="GO:0045211">
    <property type="term" value="C:postsynaptic membrane"/>
    <property type="evidence" value="ECO:0007669"/>
    <property type="project" value="UniProtKB-SubCell"/>
</dbReference>
<keyword evidence="3" id="KW-1003">Cell membrane</keyword>
<evidence type="ECO:0000256" key="15">
    <source>
        <dbReference type="ARBA" id="ARBA00023257"/>
    </source>
</evidence>
<dbReference type="GO" id="GO:0030425">
    <property type="term" value="C:dendrite"/>
    <property type="evidence" value="ECO:0007669"/>
    <property type="project" value="UniProtKB-SubCell"/>
</dbReference>
<dbReference type="InterPro" id="IPR015919">
    <property type="entry name" value="Cadherin-like_sf"/>
</dbReference>
<evidence type="ECO:0000256" key="2">
    <source>
        <dbReference type="ARBA" id="ARBA00004279"/>
    </source>
</evidence>
<dbReference type="InterPro" id="IPR050174">
    <property type="entry name" value="Protocadherin/Cadherin-CA"/>
</dbReference>
<accession>A0A5J5D0A4</accession>
<keyword evidence="15" id="KW-0628">Postsynaptic cell membrane</keyword>
<dbReference type="EMBL" id="VOFY01000011">
    <property type="protein sequence ID" value="KAA8588092.1"/>
    <property type="molecule type" value="Genomic_DNA"/>
</dbReference>
<dbReference type="FunFam" id="2.60.40.60:FF:000003">
    <property type="entry name" value="Protocadherin alpha 2"/>
    <property type="match status" value="1"/>
</dbReference>
<comment type="caution">
    <text evidence="27">The sequence shown here is derived from an EMBL/GenBank/DDBJ whole genome shotgun (WGS) entry which is preliminary data.</text>
</comment>